<dbReference type="InterPro" id="IPR015422">
    <property type="entry name" value="PyrdxlP-dep_Trfase_small"/>
</dbReference>
<dbReference type="InterPro" id="IPR015421">
    <property type="entry name" value="PyrdxlP-dep_Trfase_major"/>
</dbReference>
<dbReference type="Pfam" id="PF00155">
    <property type="entry name" value="Aminotran_1_2"/>
    <property type="match status" value="1"/>
</dbReference>
<organism evidence="4 5">
    <name type="scientific">Solanum tuberosum</name>
    <name type="common">Potato</name>
    <dbReference type="NCBI Taxonomy" id="4113"/>
    <lineage>
        <taxon>Eukaryota</taxon>
        <taxon>Viridiplantae</taxon>
        <taxon>Streptophyta</taxon>
        <taxon>Embryophyta</taxon>
        <taxon>Tracheophyta</taxon>
        <taxon>Spermatophyta</taxon>
        <taxon>Magnoliopsida</taxon>
        <taxon>eudicotyledons</taxon>
        <taxon>Gunneridae</taxon>
        <taxon>Pentapetalae</taxon>
        <taxon>asterids</taxon>
        <taxon>lamiids</taxon>
        <taxon>Solanales</taxon>
        <taxon>Solanaceae</taxon>
        <taxon>Solanoideae</taxon>
        <taxon>Solaneae</taxon>
        <taxon>Solanum</taxon>
    </lineage>
</organism>
<dbReference type="Gene3D" id="3.40.640.10">
    <property type="entry name" value="Type I PLP-dependent aspartate aminotransferase-like (Major domain)"/>
    <property type="match status" value="1"/>
</dbReference>
<evidence type="ECO:0000256" key="1">
    <source>
        <dbReference type="ARBA" id="ARBA00022898"/>
    </source>
</evidence>
<evidence type="ECO:0000313" key="5">
    <source>
        <dbReference type="Proteomes" id="UP000826656"/>
    </source>
</evidence>
<keyword evidence="5" id="KW-1185">Reference proteome</keyword>
<dbReference type="InterPro" id="IPR050478">
    <property type="entry name" value="Ethylene_sulfur-biosynth"/>
</dbReference>
<feature type="region of interest" description="Disordered" evidence="2">
    <location>
        <begin position="95"/>
        <end position="117"/>
    </location>
</feature>
<dbReference type="Gene3D" id="3.90.1150.10">
    <property type="entry name" value="Aspartate Aminotransferase, domain 1"/>
    <property type="match status" value="1"/>
</dbReference>
<evidence type="ECO:0000256" key="2">
    <source>
        <dbReference type="SAM" id="MobiDB-lite"/>
    </source>
</evidence>
<dbReference type="Proteomes" id="UP000826656">
    <property type="component" value="Unassembled WGS sequence"/>
</dbReference>
<dbReference type="PANTHER" id="PTHR43795">
    <property type="entry name" value="BIFUNCTIONAL ASPARTATE AMINOTRANSFERASE AND GLUTAMATE/ASPARTATE-PREPHENATE AMINOTRANSFERASE-RELATED"/>
    <property type="match status" value="1"/>
</dbReference>
<sequence length="117" mass="13084">MSSFGLVSTQTQYLISNMLLDDTFIEKFVVESRERLEKRHGVFTKGLENIGINTLESNAGLFCWMNLRSLLKENTFEKGIENALPIAPGPVSLTSISNSNDRGRSSIAESNELETQR</sequence>
<evidence type="ECO:0000313" key="4">
    <source>
        <dbReference type="EMBL" id="KAH0773004.1"/>
    </source>
</evidence>
<comment type="caution">
    <text evidence="4">The sequence shown here is derived from an EMBL/GenBank/DDBJ whole genome shotgun (WGS) entry which is preliminary data.</text>
</comment>
<keyword evidence="1" id="KW-0663">Pyridoxal phosphate</keyword>
<dbReference type="InterPro" id="IPR004839">
    <property type="entry name" value="Aminotransferase_I/II_large"/>
</dbReference>
<evidence type="ECO:0000259" key="3">
    <source>
        <dbReference type="Pfam" id="PF00155"/>
    </source>
</evidence>
<dbReference type="EMBL" id="JAIVGD010000005">
    <property type="protein sequence ID" value="KAH0773004.1"/>
    <property type="molecule type" value="Genomic_DNA"/>
</dbReference>
<proteinExistence type="predicted"/>
<dbReference type="PANTHER" id="PTHR43795:SF66">
    <property type="entry name" value="1-AMINOCYCLOPROPANE-1-CARBOXYLATE SYNTHASE-LIKE"/>
    <property type="match status" value="1"/>
</dbReference>
<gene>
    <name evidence="4" type="ORF">KY290_010141</name>
</gene>
<dbReference type="SUPFAM" id="SSF53383">
    <property type="entry name" value="PLP-dependent transferases"/>
    <property type="match status" value="1"/>
</dbReference>
<name>A0ABQ7VX25_SOLTU</name>
<feature type="domain" description="Aminotransferase class I/classII large" evidence="3">
    <location>
        <begin position="1"/>
        <end position="82"/>
    </location>
</feature>
<reference evidence="4 5" key="1">
    <citation type="journal article" date="2021" name="bioRxiv">
        <title>Chromosome-scale and haplotype-resolved genome assembly of a tetraploid potato cultivar.</title>
        <authorList>
            <person name="Sun H."/>
            <person name="Jiao W.-B."/>
            <person name="Krause K."/>
            <person name="Campoy J.A."/>
            <person name="Goel M."/>
            <person name="Folz-Donahue K."/>
            <person name="Kukat C."/>
            <person name="Huettel B."/>
            <person name="Schneeberger K."/>
        </authorList>
    </citation>
    <scope>NUCLEOTIDE SEQUENCE [LARGE SCALE GENOMIC DNA]</scope>
    <source>
        <strain evidence="4">SolTubOtavaFocal</strain>
        <tissue evidence="4">Leaves</tissue>
    </source>
</reference>
<protein>
    <recommendedName>
        <fullName evidence="3">Aminotransferase class I/classII large domain-containing protein</fullName>
    </recommendedName>
</protein>
<dbReference type="InterPro" id="IPR015424">
    <property type="entry name" value="PyrdxlP-dep_Trfase"/>
</dbReference>
<accession>A0ABQ7VX25</accession>